<dbReference type="SUPFAM" id="SSF51735">
    <property type="entry name" value="NAD(P)-binding Rossmann-fold domains"/>
    <property type="match status" value="1"/>
</dbReference>
<dbReference type="GO" id="GO:0016020">
    <property type="term" value="C:membrane"/>
    <property type="evidence" value="ECO:0007669"/>
    <property type="project" value="UniProtKB-SubCell"/>
</dbReference>
<dbReference type="Pfam" id="PF13727">
    <property type="entry name" value="CoA_binding_3"/>
    <property type="match status" value="1"/>
</dbReference>
<feature type="transmembrane region" description="Helical" evidence="7">
    <location>
        <begin position="295"/>
        <end position="316"/>
    </location>
</feature>
<reference evidence="9" key="1">
    <citation type="submission" date="2011-11" db="EMBL/GenBank/DDBJ databases">
        <title>Improved High-Quality Draft sequence of Desulfovibrio sp. U5L.</title>
        <authorList>
            <consortium name="US DOE Joint Genome Institute"/>
            <person name="Lucas S."/>
            <person name="Han J."/>
            <person name="Lapidus A."/>
            <person name="Cheng J.-F."/>
            <person name="Goodwin L."/>
            <person name="Pitluck S."/>
            <person name="Peters L."/>
            <person name="Ovchinnikova G."/>
            <person name="Held B."/>
            <person name="Detter J.C."/>
            <person name="Han C."/>
            <person name="Tapia R."/>
            <person name="Land M."/>
            <person name="Hauser L."/>
            <person name="Kyrpides N."/>
            <person name="Ivanova N."/>
            <person name="Pagani I."/>
            <person name="Gabster J."/>
            <person name="Walker C."/>
            <person name="Stolyar S."/>
            <person name="Stahl D."/>
            <person name="Arkin A."/>
            <person name="Dehal P."/>
            <person name="Hazen T."/>
            <person name="Woyke T."/>
        </authorList>
    </citation>
    <scope>NUCLEOTIDE SEQUENCE [LARGE SCALE GENOMIC DNA]</scope>
    <source>
        <strain evidence="9">U5L</strain>
    </source>
</reference>
<evidence type="ECO:0000256" key="1">
    <source>
        <dbReference type="ARBA" id="ARBA00004141"/>
    </source>
</evidence>
<organism evidence="9">
    <name type="scientific">Desulfovibrio sp. U5L</name>
    <dbReference type="NCBI Taxonomy" id="596152"/>
    <lineage>
        <taxon>Bacteria</taxon>
        <taxon>Pseudomonadati</taxon>
        <taxon>Thermodesulfobacteriota</taxon>
        <taxon>Desulfovibrionia</taxon>
        <taxon>Desulfovibrionales</taxon>
        <taxon>Desulfovibrionaceae</taxon>
        <taxon>Desulfovibrio</taxon>
    </lineage>
</organism>
<feature type="domain" description="Bacterial sugar transferase" evidence="8">
    <location>
        <begin position="290"/>
        <end position="478"/>
    </location>
</feature>
<evidence type="ECO:0000256" key="6">
    <source>
        <dbReference type="ARBA" id="ARBA00023136"/>
    </source>
</evidence>
<feature type="transmembrane region" description="Helical" evidence="7">
    <location>
        <begin position="117"/>
        <end position="138"/>
    </location>
</feature>
<proteinExistence type="inferred from homology"/>
<dbReference type="InterPro" id="IPR003362">
    <property type="entry name" value="Bact_transf"/>
</dbReference>
<evidence type="ECO:0000256" key="2">
    <source>
        <dbReference type="ARBA" id="ARBA00006464"/>
    </source>
</evidence>
<accession>I2Q247</accession>
<dbReference type="eggNOG" id="COG2148">
    <property type="taxonomic scope" value="Bacteria"/>
</dbReference>
<dbReference type="InterPro" id="IPR036291">
    <property type="entry name" value="NAD(P)-bd_dom_sf"/>
</dbReference>
<comment type="subcellular location">
    <subcellularLocation>
        <location evidence="1">Membrane</location>
        <topology evidence="1">Multi-pass membrane protein</topology>
    </subcellularLocation>
</comment>
<protein>
    <submittedName>
        <fullName evidence="9">Exopolysaccharide biosynthesis polyprenyl glycosylphosphotransferase</fullName>
    </submittedName>
</protein>
<dbReference type="Gene3D" id="3.40.50.720">
    <property type="entry name" value="NAD(P)-binding Rossmann-like Domain"/>
    <property type="match status" value="1"/>
</dbReference>
<dbReference type="NCBIfam" id="TIGR03025">
    <property type="entry name" value="EPS_sugtrans"/>
    <property type="match status" value="1"/>
</dbReference>
<dbReference type="InterPro" id="IPR017475">
    <property type="entry name" value="EPS_sugar_tfrase"/>
</dbReference>
<keyword evidence="6 7" id="KW-0472">Membrane</keyword>
<dbReference type="AlphaFoldDB" id="I2Q247"/>
<evidence type="ECO:0000313" key="9">
    <source>
        <dbReference type="EMBL" id="EIG53853.1"/>
    </source>
</evidence>
<feature type="transmembrane region" description="Helical" evidence="7">
    <location>
        <begin position="90"/>
        <end position="111"/>
    </location>
</feature>
<dbReference type="Pfam" id="PF02397">
    <property type="entry name" value="Bac_transf"/>
    <property type="match status" value="1"/>
</dbReference>
<evidence type="ECO:0000256" key="4">
    <source>
        <dbReference type="ARBA" id="ARBA00022692"/>
    </source>
</evidence>
<evidence type="ECO:0000259" key="8">
    <source>
        <dbReference type="Pfam" id="PF02397"/>
    </source>
</evidence>
<dbReference type="HOGENOM" id="CLU_024920_3_4_7"/>
<dbReference type="STRING" id="596152.DesU5LDRAFT_2187"/>
<keyword evidence="4 7" id="KW-0812">Transmembrane</keyword>
<gene>
    <name evidence="9" type="ORF">DesU5LDRAFT_2187</name>
</gene>
<feature type="transmembrane region" description="Helical" evidence="7">
    <location>
        <begin position="55"/>
        <end position="78"/>
    </location>
</feature>
<evidence type="ECO:0000256" key="3">
    <source>
        <dbReference type="ARBA" id="ARBA00022679"/>
    </source>
</evidence>
<dbReference type="PANTHER" id="PTHR30576:SF10">
    <property type="entry name" value="SLL5057 PROTEIN"/>
    <property type="match status" value="1"/>
</dbReference>
<keyword evidence="3 9" id="KW-0808">Transferase</keyword>
<keyword evidence="5 7" id="KW-1133">Transmembrane helix</keyword>
<dbReference type="PANTHER" id="PTHR30576">
    <property type="entry name" value="COLANIC BIOSYNTHESIS UDP-GLUCOSE LIPID CARRIER TRANSFERASE"/>
    <property type="match status" value="1"/>
</dbReference>
<name>I2Q247_9BACT</name>
<feature type="transmembrane region" description="Helical" evidence="7">
    <location>
        <begin position="21"/>
        <end position="43"/>
    </location>
</feature>
<comment type="similarity">
    <text evidence="2">Belongs to the bacterial sugar transferase family.</text>
</comment>
<sequence>MGEIRDRGGYLAFKTRQRAITWLRNIDLGVAAVSLLVAAKVASTELPDTALHFDAATAALFLGLFVATASIFPLFALYTETALFLWRQALKASVKAVTAVVLILMVVAAVLNPPLVTPAFLATYWVMACVGGIAARFVTRRLLFLTEAQGIAARRTLIVGTGARAQEIALRMLENPGHGHRFMGFVGIEWEAPVPTPLPERFRLVSGLSDFAAYLREHVVDEVLICLPLTDLCDRATNLVSECEEQGVSVTVVTRLFELANPRHRPGSHGGELVVPITNTLADERELILKRFLDVTVSLAMLVLLSPLLLAVWALVRLTSPGPALFVQERVGLNKRLFKFYKFRTMVQNAEALQAGLECQNEMCGATFKIKNDPRVTPIGRFLRKTSIDELPQLFNVLRGEMSLVGPRPLPVRDVIRIEKDWPRRRFGVKPGITCLWQICGRNTIPFERMMELDIEYVDTWSVALDLRILLRTVPVVCSMRGAY</sequence>
<dbReference type="EMBL" id="JH600068">
    <property type="protein sequence ID" value="EIG53853.1"/>
    <property type="molecule type" value="Genomic_DNA"/>
</dbReference>
<evidence type="ECO:0000256" key="7">
    <source>
        <dbReference type="SAM" id="Phobius"/>
    </source>
</evidence>
<dbReference type="GO" id="GO:0016780">
    <property type="term" value="F:phosphotransferase activity, for other substituted phosphate groups"/>
    <property type="evidence" value="ECO:0007669"/>
    <property type="project" value="TreeGrafter"/>
</dbReference>
<evidence type="ECO:0000256" key="5">
    <source>
        <dbReference type="ARBA" id="ARBA00022989"/>
    </source>
</evidence>